<keyword evidence="5" id="KW-1003">Cell membrane</keyword>
<feature type="transmembrane region" description="Helical" evidence="13">
    <location>
        <begin position="63"/>
        <end position="82"/>
    </location>
</feature>
<keyword evidence="12" id="KW-0170">Cobalt</keyword>
<evidence type="ECO:0000313" key="15">
    <source>
        <dbReference type="Proteomes" id="UP000235828"/>
    </source>
</evidence>
<comment type="function">
    <text evidence="1">Efflux system for nickel and cobalt.</text>
</comment>
<evidence type="ECO:0000256" key="10">
    <source>
        <dbReference type="ARBA" id="ARBA00023112"/>
    </source>
</evidence>
<keyword evidence="4 13" id="KW-0813">Transport</keyword>
<evidence type="ECO:0000313" key="14">
    <source>
        <dbReference type="EMBL" id="SON52623.1"/>
    </source>
</evidence>
<evidence type="ECO:0000256" key="7">
    <source>
        <dbReference type="ARBA" id="ARBA00022692"/>
    </source>
</evidence>
<keyword evidence="9" id="KW-0406">Ion transport</keyword>
<dbReference type="GO" id="GO:0005886">
    <property type="term" value="C:plasma membrane"/>
    <property type="evidence" value="ECO:0007669"/>
    <property type="project" value="UniProtKB-SubCell"/>
</dbReference>
<evidence type="ECO:0000256" key="4">
    <source>
        <dbReference type="ARBA" id="ARBA00022448"/>
    </source>
</evidence>
<dbReference type="GO" id="GO:0010045">
    <property type="term" value="P:response to nickel cation"/>
    <property type="evidence" value="ECO:0007669"/>
    <property type="project" value="TreeGrafter"/>
</dbReference>
<dbReference type="KEGG" id="vta:B1012"/>
<keyword evidence="10" id="KW-0921">Nickel transport</keyword>
<feature type="transmembrane region" description="Helical" evidence="13">
    <location>
        <begin position="271"/>
        <end position="291"/>
    </location>
</feature>
<comment type="similarity">
    <text evidence="13">Belongs to the NiCoT transporter (TC 2.A.52) family.</text>
</comment>
<evidence type="ECO:0000256" key="11">
    <source>
        <dbReference type="ARBA" id="ARBA00023136"/>
    </source>
</evidence>
<evidence type="ECO:0000256" key="13">
    <source>
        <dbReference type="RuleBase" id="RU362101"/>
    </source>
</evidence>
<evidence type="ECO:0000256" key="9">
    <source>
        <dbReference type="ARBA" id="ARBA00023065"/>
    </source>
</evidence>
<feature type="transmembrane region" description="Helical" evidence="13">
    <location>
        <begin position="147"/>
        <end position="164"/>
    </location>
</feature>
<accession>A0A2N8ZL36</accession>
<feature type="transmembrane region" description="Helical" evidence="13">
    <location>
        <begin position="224"/>
        <end position="250"/>
    </location>
</feature>
<gene>
    <name evidence="14" type="ORF">VTAP4600_B1012</name>
</gene>
<dbReference type="GO" id="GO:0046583">
    <property type="term" value="F:monoatomic cation efflux transmembrane transporter activity"/>
    <property type="evidence" value="ECO:0007669"/>
    <property type="project" value="TreeGrafter"/>
</dbReference>
<dbReference type="AlphaFoldDB" id="A0A2N8ZL36"/>
<evidence type="ECO:0000256" key="3">
    <source>
        <dbReference type="ARBA" id="ARBA00022426"/>
    </source>
</evidence>
<keyword evidence="8 13" id="KW-1133">Transmembrane helix</keyword>
<name>A0A2N8ZL36_9VIBR</name>
<dbReference type="Proteomes" id="UP000235828">
    <property type="component" value="Chromosome B"/>
</dbReference>
<dbReference type="Pfam" id="PF03824">
    <property type="entry name" value="NicO"/>
    <property type="match status" value="2"/>
</dbReference>
<keyword evidence="3" id="KW-0171">Cobalt transport</keyword>
<evidence type="ECO:0000256" key="6">
    <source>
        <dbReference type="ARBA" id="ARBA00022596"/>
    </source>
</evidence>
<feature type="transmembrane region" description="Helical" evidence="13">
    <location>
        <begin position="197"/>
        <end position="218"/>
    </location>
</feature>
<dbReference type="EMBL" id="LT960612">
    <property type="protein sequence ID" value="SON52623.1"/>
    <property type="molecule type" value="Genomic_DNA"/>
</dbReference>
<keyword evidence="15" id="KW-1185">Reference proteome</keyword>
<feature type="transmembrane region" description="Helical" evidence="13">
    <location>
        <begin position="12"/>
        <end position="32"/>
    </location>
</feature>
<dbReference type="GO" id="GO:0032025">
    <property type="term" value="P:response to cobalt ion"/>
    <property type="evidence" value="ECO:0007669"/>
    <property type="project" value="TreeGrafter"/>
</dbReference>
<feature type="transmembrane region" description="Helical" evidence="13">
    <location>
        <begin position="103"/>
        <end position="127"/>
    </location>
</feature>
<dbReference type="PANTHER" id="PTHR40659">
    <property type="entry name" value="NICKEL/COBALT EFFLUX SYSTEM RCNA"/>
    <property type="match status" value="1"/>
</dbReference>
<evidence type="ECO:0000256" key="8">
    <source>
        <dbReference type="ARBA" id="ARBA00022989"/>
    </source>
</evidence>
<reference evidence="14 15" key="1">
    <citation type="submission" date="2017-10" db="EMBL/GenBank/DDBJ databases">
        <authorList>
            <person name="Banno H."/>
            <person name="Chua N.-H."/>
        </authorList>
    </citation>
    <scope>NUCLEOTIDE SEQUENCE [LARGE SCALE GENOMIC DNA]</scope>
    <source>
        <strain evidence="14">Vibrio tapetis CECT4600</strain>
    </source>
</reference>
<protein>
    <recommendedName>
        <fullName evidence="13">Nickel/cobalt efflux system</fullName>
    </recommendedName>
</protein>
<dbReference type="RefSeq" id="WP_102524826.1">
    <property type="nucleotide sequence ID" value="NZ_LT960612.1"/>
</dbReference>
<evidence type="ECO:0000256" key="1">
    <source>
        <dbReference type="ARBA" id="ARBA00002510"/>
    </source>
</evidence>
<proteinExistence type="inferred from homology"/>
<evidence type="ECO:0000256" key="12">
    <source>
        <dbReference type="ARBA" id="ARBA00023285"/>
    </source>
</evidence>
<evidence type="ECO:0000256" key="5">
    <source>
        <dbReference type="ARBA" id="ARBA00022475"/>
    </source>
</evidence>
<keyword evidence="6" id="KW-0533">Nickel</keyword>
<keyword evidence="7 13" id="KW-0812">Transmembrane</keyword>
<sequence>MNCDTKNEPNSIVLRLMTVIVIFLTYILWHYWPELLLQAIHWQRDLNSQLSDLLYDIQENKSHAWSTFIVVSFGYGILHSMGPGHGKVIVATYLMTQPSNAKSSLYITVLSSILQAVVAIALVTTLLAVFQSSMREIHSHAEVVMKLSYFCVALLGFTLCYKALRKLVFVKREKGLQQQASNTQNGSCTDSSYREKAAIILAIGLRPCTGAIMILLFANMVGLYWVGIVSALIMAIGTCITTSCIALMTLSGKKVVLGYMKHSTKPVRSNLPQVFKLVGGILVAAFGILLMQSTAPAFSSVI</sequence>
<dbReference type="GO" id="GO:0015099">
    <property type="term" value="F:nickel cation transmembrane transporter activity"/>
    <property type="evidence" value="ECO:0007669"/>
    <property type="project" value="UniProtKB-UniRule"/>
</dbReference>
<evidence type="ECO:0000256" key="2">
    <source>
        <dbReference type="ARBA" id="ARBA00004651"/>
    </source>
</evidence>
<keyword evidence="11 13" id="KW-0472">Membrane</keyword>
<dbReference type="InterPro" id="IPR011541">
    <property type="entry name" value="Ni/Co_transpt_high_affinity"/>
</dbReference>
<dbReference type="PANTHER" id="PTHR40659:SF1">
    <property type="entry name" value="NICKEL_COBALT EFFLUX SYSTEM RCNA"/>
    <property type="match status" value="1"/>
</dbReference>
<organism evidence="14 15">
    <name type="scientific">Vibrio tapetis subsp. tapetis</name>
    <dbReference type="NCBI Taxonomy" id="1671868"/>
    <lineage>
        <taxon>Bacteria</taxon>
        <taxon>Pseudomonadati</taxon>
        <taxon>Pseudomonadota</taxon>
        <taxon>Gammaproteobacteria</taxon>
        <taxon>Vibrionales</taxon>
        <taxon>Vibrionaceae</taxon>
        <taxon>Vibrio</taxon>
    </lineage>
</organism>
<dbReference type="GO" id="GO:0006824">
    <property type="term" value="P:cobalt ion transport"/>
    <property type="evidence" value="ECO:0007669"/>
    <property type="project" value="UniProtKB-KW"/>
</dbReference>
<dbReference type="InterPro" id="IPR051224">
    <property type="entry name" value="NiCoT_RcnA"/>
</dbReference>
<comment type="subcellular location">
    <subcellularLocation>
        <location evidence="2 13">Cell membrane</location>
        <topology evidence="2 13">Multi-pass membrane protein</topology>
    </subcellularLocation>
</comment>
<dbReference type="OrthoDB" id="9812956at2"/>